<evidence type="ECO:0000256" key="1">
    <source>
        <dbReference type="ARBA" id="ARBA00004123"/>
    </source>
</evidence>
<dbReference type="Proteomes" id="UP000694888">
    <property type="component" value="Unplaced"/>
</dbReference>
<feature type="domain" description="C2H2-type" evidence="11">
    <location>
        <begin position="317"/>
        <end position="344"/>
    </location>
</feature>
<dbReference type="InterPro" id="IPR036236">
    <property type="entry name" value="Znf_C2H2_sf"/>
</dbReference>
<evidence type="ECO:0000256" key="5">
    <source>
        <dbReference type="ARBA" id="ARBA00022833"/>
    </source>
</evidence>
<gene>
    <name evidence="13" type="primary">LOC101849270</name>
</gene>
<feature type="compositionally biased region" description="Low complexity" evidence="10">
    <location>
        <begin position="2502"/>
        <end position="2521"/>
    </location>
</feature>
<keyword evidence="3" id="KW-0677">Repeat</keyword>
<feature type="compositionally biased region" description="Basic and acidic residues" evidence="10">
    <location>
        <begin position="76"/>
        <end position="85"/>
    </location>
</feature>
<feature type="region of interest" description="Disordered" evidence="10">
    <location>
        <begin position="2309"/>
        <end position="2357"/>
    </location>
</feature>
<feature type="compositionally biased region" description="Polar residues" evidence="10">
    <location>
        <begin position="3490"/>
        <end position="3524"/>
    </location>
</feature>
<feature type="compositionally biased region" description="Polar residues" evidence="10">
    <location>
        <begin position="2841"/>
        <end position="2870"/>
    </location>
</feature>
<feature type="region of interest" description="Disordered" evidence="10">
    <location>
        <begin position="3423"/>
        <end position="3458"/>
    </location>
</feature>
<feature type="region of interest" description="Disordered" evidence="10">
    <location>
        <begin position="4315"/>
        <end position="4345"/>
    </location>
</feature>
<feature type="region of interest" description="Disordered" evidence="10">
    <location>
        <begin position="3269"/>
        <end position="3301"/>
    </location>
</feature>
<dbReference type="PANTHER" id="PTHR45944">
    <property type="entry name" value="SCHNURRI, ISOFORM F"/>
    <property type="match status" value="1"/>
</dbReference>
<feature type="domain" description="C2H2-type" evidence="11">
    <location>
        <begin position="1386"/>
        <end position="1404"/>
    </location>
</feature>
<dbReference type="SMART" id="SM00355">
    <property type="entry name" value="ZnF_C2H2"/>
    <property type="match status" value="9"/>
</dbReference>
<feature type="compositionally biased region" description="Low complexity" evidence="10">
    <location>
        <begin position="4594"/>
        <end position="4625"/>
    </location>
</feature>
<feature type="domain" description="C2H2-type" evidence="11">
    <location>
        <begin position="4177"/>
        <end position="4204"/>
    </location>
</feature>
<feature type="region of interest" description="Disordered" evidence="10">
    <location>
        <begin position="3011"/>
        <end position="3194"/>
    </location>
</feature>
<feature type="compositionally biased region" description="Polar residues" evidence="10">
    <location>
        <begin position="254"/>
        <end position="266"/>
    </location>
</feature>
<feature type="region of interest" description="Disordered" evidence="10">
    <location>
        <begin position="1280"/>
        <end position="1309"/>
    </location>
</feature>
<keyword evidence="2" id="KW-0479">Metal-binding</keyword>
<feature type="compositionally biased region" description="Low complexity" evidence="10">
    <location>
        <begin position="111"/>
        <end position="131"/>
    </location>
</feature>
<feature type="compositionally biased region" description="Basic and acidic residues" evidence="10">
    <location>
        <begin position="3616"/>
        <end position="3644"/>
    </location>
</feature>
<feature type="compositionally biased region" description="Polar residues" evidence="10">
    <location>
        <begin position="2880"/>
        <end position="2895"/>
    </location>
</feature>
<feature type="compositionally biased region" description="Polar residues" evidence="10">
    <location>
        <begin position="3753"/>
        <end position="3764"/>
    </location>
</feature>
<feature type="compositionally biased region" description="Low complexity" evidence="10">
    <location>
        <begin position="3064"/>
        <end position="3074"/>
    </location>
</feature>
<feature type="compositionally biased region" description="Polar residues" evidence="10">
    <location>
        <begin position="3170"/>
        <end position="3190"/>
    </location>
</feature>
<feature type="compositionally biased region" description="Basic and acidic residues" evidence="10">
    <location>
        <begin position="3445"/>
        <end position="3458"/>
    </location>
</feature>
<feature type="compositionally biased region" description="Polar residues" evidence="10">
    <location>
        <begin position="662"/>
        <end position="678"/>
    </location>
</feature>
<keyword evidence="7" id="KW-0804">Transcription</keyword>
<feature type="compositionally biased region" description="Low complexity" evidence="10">
    <location>
        <begin position="3138"/>
        <end position="3158"/>
    </location>
</feature>
<feature type="region of interest" description="Disordered" evidence="10">
    <location>
        <begin position="2388"/>
        <end position="2432"/>
    </location>
</feature>
<dbReference type="Pfam" id="PF12874">
    <property type="entry name" value="zf-met"/>
    <property type="match status" value="1"/>
</dbReference>
<accession>A0ABM1AEU3</accession>
<feature type="domain" description="C2H2-type" evidence="11">
    <location>
        <begin position="2706"/>
        <end position="2733"/>
    </location>
</feature>
<evidence type="ECO:0000256" key="9">
    <source>
        <dbReference type="PROSITE-ProRule" id="PRU00042"/>
    </source>
</evidence>
<dbReference type="InterPro" id="IPR013087">
    <property type="entry name" value="Znf_C2H2_type"/>
</dbReference>
<feature type="domain" description="C2H2-type" evidence="11">
    <location>
        <begin position="345"/>
        <end position="374"/>
    </location>
</feature>
<feature type="region of interest" description="Disordered" evidence="10">
    <location>
        <begin position="2451"/>
        <end position="2537"/>
    </location>
</feature>
<feature type="compositionally biased region" description="Polar residues" evidence="10">
    <location>
        <begin position="1290"/>
        <end position="1308"/>
    </location>
</feature>
<feature type="compositionally biased region" description="Acidic residues" evidence="10">
    <location>
        <begin position="2807"/>
        <end position="2830"/>
    </location>
</feature>
<feature type="compositionally biased region" description="Low complexity" evidence="10">
    <location>
        <begin position="4575"/>
        <end position="4585"/>
    </location>
</feature>
<feature type="compositionally biased region" description="Low complexity" evidence="10">
    <location>
        <begin position="2116"/>
        <end position="2131"/>
    </location>
</feature>
<keyword evidence="6" id="KW-0805">Transcription regulation</keyword>
<feature type="region of interest" description="Disordered" evidence="10">
    <location>
        <begin position="3746"/>
        <end position="3771"/>
    </location>
</feature>
<feature type="compositionally biased region" description="Polar residues" evidence="10">
    <location>
        <begin position="2403"/>
        <end position="2419"/>
    </location>
</feature>
<keyword evidence="12" id="KW-1185">Reference proteome</keyword>
<evidence type="ECO:0000256" key="6">
    <source>
        <dbReference type="ARBA" id="ARBA00023015"/>
    </source>
</evidence>
<feature type="region of interest" description="Disordered" evidence="10">
    <location>
        <begin position="41"/>
        <end position="85"/>
    </location>
</feature>
<dbReference type="InterPro" id="IPR051969">
    <property type="entry name" value="Zinc-finger_DNA-bd_regulators"/>
</dbReference>
<evidence type="ECO:0000313" key="12">
    <source>
        <dbReference type="Proteomes" id="UP000694888"/>
    </source>
</evidence>
<dbReference type="SMART" id="SM00451">
    <property type="entry name" value="ZnF_U1"/>
    <property type="match status" value="4"/>
</dbReference>
<evidence type="ECO:0000259" key="11">
    <source>
        <dbReference type="PROSITE" id="PS50157"/>
    </source>
</evidence>
<feature type="compositionally biased region" description="Basic residues" evidence="10">
    <location>
        <begin position="3528"/>
        <end position="3543"/>
    </location>
</feature>
<dbReference type="GeneID" id="101849270"/>
<dbReference type="Pfam" id="PF00096">
    <property type="entry name" value="zf-C2H2"/>
    <property type="match status" value="1"/>
</dbReference>
<feature type="region of interest" description="Disordered" evidence="10">
    <location>
        <begin position="229"/>
        <end position="314"/>
    </location>
</feature>
<feature type="domain" description="C2H2-type" evidence="11">
    <location>
        <begin position="4149"/>
        <end position="4176"/>
    </location>
</feature>
<keyword evidence="4 9" id="KW-0863">Zinc-finger</keyword>
<dbReference type="PROSITE" id="PS00028">
    <property type="entry name" value="ZINC_FINGER_C2H2_1"/>
    <property type="match status" value="8"/>
</dbReference>
<reference evidence="13" key="1">
    <citation type="submission" date="2025-08" db="UniProtKB">
        <authorList>
            <consortium name="RefSeq"/>
        </authorList>
    </citation>
    <scope>IDENTIFICATION</scope>
</reference>
<feature type="region of interest" description="Disordered" evidence="10">
    <location>
        <begin position="371"/>
        <end position="428"/>
    </location>
</feature>
<feature type="compositionally biased region" description="Low complexity" evidence="10">
    <location>
        <begin position="2451"/>
        <end position="2460"/>
    </location>
</feature>
<feature type="region of interest" description="Disordered" evidence="10">
    <location>
        <begin position="3480"/>
        <end position="3543"/>
    </location>
</feature>
<feature type="region of interest" description="Disordered" evidence="10">
    <location>
        <begin position="4575"/>
        <end position="4654"/>
    </location>
</feature>
<feature type="region of interest" description="Disordered" evidence="10">
    <location>
        <begin position="1939"/>
        <end position="1982"/>
    </location>
</feature>
<evidence type="ECO:0000256" key="8">
    <source>
        <dbReference type="ARBA" id="ARBA00023242"/>
    </source>
</evidence>
<feature type="region of interest" description="Disordered" evidence="10">
    <location>
        <begin position="4743"/>
        <end position="4798"/>
    </location>
</feature>
<feature type="region of interest" description="Disordered" evidence="10">
    <location>
        <begin position="2935"/>
        <end position="2955"/>
    </location>
</feature>
<feature type="region of interest" description="Disordered" evidence="10">
    <location>
        <begin position="3989"/>
        <end position="4030"/>
    </location>
</feature>
<feature type="region of interest" description="Disordered" evidence="10">
    <location>
        <begin position="3557"/>
        <end position="3653"/>
    </location>
</feature>
<feature type="compositionally biased region" description="Acidic residues" evidence="10">
    <location>
        <begin position="396"/>
        <end position="410"/>
    </location>
</feature>
<dbReference type="PANTHER" id="PTHR45944:SF2">
    <property type="entry name" value="SCHNURRI, ISOFORM F"/>
    <property type="match status" value="1"/>
</dbReference>
<feature type="region of interest" description="Disordered" evidence="10">
    <location>
        <begin position="107"/>
        <end position="131"/>
    </location>
</feature>
<name>A0ABM1AEU3_APLCA</name>
<feature type="compositionally biased region" description="Low complexity" evidence="10">
    <location>
        <begin position="2420"/>
        <end position="2430"/>
    </location>
</feature>
<proteinExistence type="predicted"/>
<keyword evidence="8" id="KW-0539">Nucleus</keyword>
<comment type="subcellular location">
    <subcellularLocation>
        <location evidence="1">Nucleus</location>
    </subcellularLocation>
</comment>
<evidence type="ECO:0000313" key="13">
    <source>
        <dbReference type="RefSeq" id="XP_012946328.1"/>
    </source>
</evidence>
<feature type="compositionally biased region" description="Low complexity" evidence="10">
    <location>
        <begin position="2469"/>
        <end position="2490"/>
    </location>
</feature>
<feature type="compositionally biased region" description="Pro residues" evidence="10">
    <location>
        <begin position="1970"/>
        <end position="1979"/>
    </location>
</feature>
<feature type="compositionally biased region" description="Polar residues" evidence="10">
    <location>
        <begin position="3561"/>
        <end position="3574"/>
    </location>
</feature>
<feature type="region of interest" description="Disordered" evidence="10">
    <location>
        <begin position="1900"/>
        <end position="1921"/>
    </location>
</feature>
<protein>
    <submittedName>
        <fullName evidence="13">Uncharacterized protein LOC101849270</fullName>
    </submittedName>
</protein>
<dbReference type="PROSITE" id="PS50157">
    <property type="entry name" value="ZINC_FINGER_C2H2_2"/>
    <property type="match status" value="8"/>
</dbReference>
<feature type="compositionally biased region" description="Low complexity" evidence="10">
    <location>
        <begin position="2903"/>
        <end position="2914"/>
    </location>
</feature>
<dbReference type="SUPFAM" id="SSF57667">
    <property type="entry name" value="beta-beta-alpha zinc fingers"/>
    <property type="match status" value="4"/>
</dbReference>
<evidence type="ECO:0000256" key="3">
    <source>
        <dbReference type="ARBA" id="ARBA00022737"/>
    </source>
</evidence>
<dbReference type="InterPro" id="IPR003604">
    <property type="entry name" value="Matrin/U1-like-C_Znf_C2H2"/>
</dbReference>
<feature type="compositionally biased region" description="Basic and acidic residues" evidence="10">
    <location>
        <begin position="2791"/>
        <end position="2800"/>
    </location>
</feature>
<feature type="compositionally biased region" description="Low complexity" evidence="10">
    <location>
        <begin position="3278"/>
        <end position="3293"/>
    </location>
</feature>
<feature type="compositionally biased region" description="Polar residues" evidence="10">
    <location>
        <begin position="731"/>
        <end position="740"/>
    </location>
</feature>
<evidence type="ECO:0000256" key="10">
    <source>
        <dbReference type="SAM" id="MobiDB-lite"/>
    </source>
</evidence>
<feature type="compositionally biased region" description="Polar residues" evidence="10">
    <location>
        <begin position="4196"/>
        <end position="4209"/>
    </location>
</feature>
<feature type="region of interest" description="Disordered" evidence="10">
    <location>
        <begin position="4196"/>
        <end position="4247"/>
    </location>
</feature>
<feature type="domain" description="C2H2-type" evidence="11">
    <location>
        <begin position="2734"/>
        <end position="2761"/>
    </location>
</feature>
<feature type="region of interest" description="Disordered" evidence="10">
    <location>
        <begin position="4415"/>
        <end position="4437"/>
    </location>
</feature>
<sequence>MEPMSLKGARGQLLLLEPHRQHLTTSAAVATTTTAAAAATAAVKQQQQQPEQQFQRSQSSSAPPALTSDTASEGGGHLRDRRSTRSLEALFQVTDSELQNMREDTPVLSQGASASSSSSSASGATTATTTTVSGEEKYIVVDNLHLMERGEATQIIITTSSDGPDDGSAPGTYYTVTTSTVADPMAPLSASTPGAQVVEATEAQIVNALSGEKNSEMLRLFLQSHGVTARQQATVTPPPPPPPLQHKLQQQQQENIVSSPAVSRSSGVPPLQAAGGGQVAATGDGDGSETGVVPASPEKKSSSPGRKRIHPQKPGKYQCKYCQRTCAKPSVLEKHLRAHTNERPFPCVVCGVSFKTKSNLSKHCKSNAHVSRTGISWGGSKDSTGGGDGKEAEMKVEEDEGDSEGTDTDVEGAGAGDKEDEDQDLDQPKVVVERTEGVAMTELAAAQTQAAAGQLVRQERVLVGIRQRIDKNKRQQQLQEQLEREGRSKWFVRLFNAFDKPSESEMAKYDEAETLTRENILGMSDILGATEILNQLEELKNSYKAQYPSAVLPVLMTHQPLPGDKMTVKILKPKKVFMESATAANFFLSSPSSSVDEISPAASSASLVMMSSGSVVGQSRPRPQVTSHSSDLSERISSDLSQQQRPKLMSHRSDLSVGSLRSVFSQSSRESVLSSPSIDESGVAKQPTPATRNPALGSSNNAAFSNPVSQDDGLLTLGPQHRAHSQDLETRTSYSPASSVTSDMVMDRIEMIITNNAEIMDRHSVSEPPRPRNRYMYMRQTSDSSYQTLRISDLRPGTESASVDRLTVEPPGDKLWKKKLAASLSVGDTDGATLRPDFVKRSMSTSSLKKESTNEGAVKSGQLQNIAPLPAENNKLGVTGVSGVVLPGSTGHPLGAVLLPHQPPTLHAAAQPGSSVLPIMAAKVTAPADTPSMTSGQVVQKAGMVESQLSAALPPSQLSSLTPVQMEALKTAQLVYVPITSLPRQVSAGESSLTLKTLDASHLTTERKPQSPSVVGGLPRFQTVASTAADTKPKLLQTTSDTTQPSTIMAAALNAASPSGGRLNIQPSSSQAGVRTPQKTSVSTISIPPHSIPASMPAKIVQGPGPHEIQIQIKLSKNANDQAVALIQPSVHASVAASSAPVASSSPASATLLAQLASSAPLATPSPLVTARTAAADGSNSSSSNSSIISSILQAPRQLSPMIGQPGVQFPARSKTGSPLLASRSFSGLGSSSFSNSSLDKTPTASLMQTGSLDSILARQDSNSSPSTAQSRVLGLLGSGSLHDQKKSMSRQTTGSNSLSSQGQTTRPSYPFMSELQHRLSVTHPPADHSPVKGKLAAAVSGTGDKSSSQVLLMVDGAPTAEHFRRQGLSDNLAAAASDYVKQGLFQCEDCRESFEQQSQLSSHHAQGCPRARGLRRSLSAMDAAAVQSQELKALKSSQRSQLSADVLFVGDAQHIKKANPALLKSLSTNDAEHSHMEVVKEQLTAVSATSQEIKQQQQQNLVMDSLHPSQPRRKGRPKGSKNRPKDLNLVLAKASAKAQVTTQALLAGNRQGTLGTLTLDTGKQKESSTAAGQTLTSGSQVLLLQGSPFPKLILPMSAAVTSATGQPSSSSHISLPISEATAATLNMLTSVGGVAASSGSMIGQPMVPVVPAGSGIMRQLSSGSSPRTPGLLSASTKSGSIAASVPIISVSPAGAAAVSLPTFNLSGTSSVPVLPPGTPLSISATPFTGLSSASVSGFTPGTPLASLTPGTPLASLTPGTPKSGLMLGFPLAGLPPGTPGTPITPLTPTNHPLALAKVIKPQSSTDSAPHLSAVAVSGGVQKLTSGPGLTLNITSAQSVGSAQFSQNSPRVIPCIPAVSFHSGGGDNSSLAKLSLTAASSVASPLPDTRSLQPSVLRMSQLSSAPGSSHAATPDTPTELLSGTMRRLKDKLLLKQSLSLERSHERTTTERSLSMDPSALSHHHHAGTPTPRPPAPEPPLSVVYPVAGSKQAAAPPSSNSVLLASLTKPVVSSQKLGSQPNAVITSAVMGKSKDSSLEKTAPEPFFRSESETPLVPEGMGVKSHPPVMRAFSEPAAAAKKVKKVKPSKPSPLSIEEKNVVSSSSSSSSETMKAVPPKILSSPSSKLSSAASVGSDGTPSKKQWSLQCKMESGCESFDSGMFSMSQDNPFVFPKVHGGLDSHELTMDLSDDTFNNKVTVPINYAAHFIHMDWLQSGPLRMSWRSQRTLLPLTLPGSRIQLPAVSESGASHKDTKNWLLKRSLSLHSHFQILVYLWTSSSPITLDSMTAMAIARGNPSPTLLGHAIFSSRSHLSLPPPPPSSSEVAAGNSTTASGCSDGAKPAAKPEVSSFPPPAAASDSIDLTREEGMEMGSLDTPQPLGKLSIAESFDDADTSEGSSVDKEQQTPSDASSLRDNQTSVPSSSSSSSSLSSAPTPLQLLIPMKSASATATSVLAAGGSSSPALPPPRPPHSSSSSSSSSSSMISSLLSSSTPPSPSSLRVQVSKSTTPSTSSSSLSSSSSSSFEQLPPPPATPATPSGSLNSPMYGHWCPTLYTTSHVTFCCIQRPQPMYVAVKGSKRVSMYSDWRLATHNPNPEGLTSRMLLALYKSHYVTDPVYAQCAMLPTYGGTQTHSSYWTYQRKKLGLGKRGTGELVKSEDGSPAMGTGKSAADMLVYSKDGKRHKLKLSKGGFKSDEKYEYVRGRGWGKYICEACGIRCKKPSMLKKHLRTHTDLRPYHCRHCRFSFKTKGNLTKHMKSKSHQKKCIELGIYPVPTSVDDSQIDPTALEEQCRISREARIHDSMDAQATSGDEDEDMDLEDEDGDEEDDEEEDEGMSREDGEEQPLQQQSVSSFDQERSGSSSPRVLKRQSSVDEASPVFSFGPGQSRSRSYWDQNVSRSRNRDVSESSNVSYSSQSSLENRTVSPHHNIDAEIARSLLDLSQPRKSESREIVDEDAHRHAQSHLQTLISQLLSQTKPLSGLNLGASDSLSLSLSPSPATAQGSAKPVLSTLLRTSSSQDAEPMAGRKGTGSSTSASSDVRRLRQISGAGNIAADVPSTAPPPPPPAATSGTTIATAGDVGSQRASPDREREEADGDSQSADSGKQRELFIVTDESELAAASSATRRDRPMSLKRRRESAGLSLSLPPSPSRMTATSSSSSSPPAPAPARPNQLFLQKSPLSPGRQQQQQPATNLPSPSLLAFLPAYVSSRQALKGRSGKPTDQGPIIGQFVRKDSQMTSSTASVALTPSLVLAGQSQPFQFNIPFPGGAGAGGLDTPVTPSASSTTSLTSATSASGGSKGFPRTIPIVTITDTSGDTPSPTADTPFARLADPLPSQKAMPLSSSSVATSRPITSSSLTWAAVGAPTSTISTTTTTGGPAFFSSAQTVTTFSSSSSLPSLATIKTSVSGTALSSVSGGISSVIKTSSIRPSLESKGRSNSDSATSLPGARHDGPTKSLPPRRDSAIESLIRKSAMPMLLMTGGAEYADRPMPSPASTTTLVTGDNSATGTSLATGRASSATDDNTQDQPAAKRVRRLSSGKSRFLRRQRSLADDSAFLSLDKESPSSLESLKTQSSDGSVPKADVPVKTAAELVKSKSLQDRTTSSVEPSSTLQSSRNSARGEQDSEKVEGETEEEEKKKEGRVEAGEQRSAIGQVRQEVEKQQTSCMFCSETFANKEAHNTHLRSQKHIWVLENLGILPSGTYEKLRQSERQEKGVGRSREEEEEKVKQELEMEKQTLDGLRMETSAADGVLDPQPASSMKTESAGTAATAPPISSAVGDRVRAAGVMAAAAEGKGEASKAGLVAAVPLVGPVVTDVPLLRRAYSCQEGFMTSSALGGAGGSSSGVARPQRPAYKRKISHQPVTEKATLLFTPHLNESLRQSLAKRARLGLAHSAAAQSGDPEPESEGLLVIDEEKSNSGGSSGVTMMTTTATTTTMTNAATAAVAAAVVPLMSTSLSASSSPPSVAVATGTTAAAILPVALFKNLEASKMSLSSDPPPLTRAVGGGSEVAASPPRAARYPTTVSSSSSSSPLVTGQSVTELTAAAVSLTSAPPPPLCQTVAVASTSMPTAATTVSLSLPAAEVAALPLSTVPVTSVSIVPSSVTNVTAVPLSVPSLPSVTRAHSCGLCDKAFPSLELLKRHLLSHAEPRPYVCQFCDAGFTNDRALRTHLLTHGQDRPYICGNCGDTFARPQDLQLHYSSHSSTSIRQPPTSSSMQQGGASSSSSSSSSASVRQMTVSPSSSSSSSLTPVGILPVQTGLVGGGSAMVGTAQRVAETTEADAVLSAVMGSLGGPVQDGPGVASENAVHGVRQDRLEVASESAAPHGMQLDDASGNNSDPNSDPAGGARGFEATAEMSLRRQAEATVPAVGGAEVVVSSVTSVPSGSSARPPQAEVMTSSSTVASSLSAVRGAVASSLLPTTTTTTSSSSSSSSSPFSSTPGLLASQHVQSALVISDSSSFTSSFTTSSSSSFTFTSTAPSIPSTITSTCASVGESGRGVQTGGDNFGVSSIIPTTTTATAASAIINDNSNNSADTFTIATHDATAANSSSDGFVNHQQQQQQQTEGLTVLSASRAGRDAATAAATSGAGDWGEDQGEQQQCIQQQQHQQHMSQQHEQQQQQLLQQQPQAAPTPPSTNQMSLVPPPTPPSTNQMPLVPSPALPMGDQLLSDPPRFPLFTNQTSSSSSSSGTSTLLPHLTGSAYPPIGTDSDRDDISDCHTDPDRTQTLEQASVAHESMEYQNVFSDENMSAQESMEYQSGFDGESTQGFTLAEDEEEEEGRNVDRQSHSDPVFLPQTYYGLS</sequence>
<feature type="compositionally biased region" description="Basic and acidic residues" evidence="10">
    <location>
        <begin position="2939"/>
        <end position="2955"/>
    </location>
</feature>
<feature type="compositionally biased region" description="Polar residues" evidence="10">
    <location>
        <begin position="688"/>
        <end position="709"/>
    </location>
</feature>
<keyword evidence="5" id="KW-0862">Zinc</keyword>
<feature type="region of interest" description="Disordered" evidence="10">
    <location>
        <begin position="2076"/>
        <end position="2141"/>
    </location>
</feature>
<feature type="region of interest" description="Disordered" evidence="10">
    <location>
        <begin position="3705"/>
        <end position="3727"/>
    </location>
</feature>
<feature type="compositionally biased region" description="Polar residues" evidence="10">
    <location>
        <begin position="4544"/>
        <end position="4553"/>
    </location>
</feature>
<feature type="region of interest" description="Disordered" evidence="10">
    <location>
        <begin position="2791"/>
        <end position="2923"/>
    </location>
</feature>
<evidence type="ECO:0000256" key="4">
    <source>
        <dbReference type="ARBA" id="ARBA00022771"/>
    </source>
</evidence>
<dbReference type="Gene3D" id="3.30.160.60">
    <property type="entry name" value="Classic Zinc Finger"/>
    <property type="match status" value="5"/>
</dbReference>
<dbReference type="RefSeq" id="XP_012946328.1">
    <property type="nucleotide sequence ID" value="XM_013090874.1"/>
</dbReference>
<feature type="compositionally biased region" description="Polar residues" evidence="10">
    <location>
        <begin position="3597"/>
        <end position="3615"/>
    </location>
</feature>
<feature type="region of interest" description="Disordered" evidence="10">
    <location>
        <begin position="4544"/>
        <end position="4563"/>
    </location>
</feature>
<feature type="compositionally biased region" description="Low complexity" evidence="10">
    <location>
        <begin position="41"/>
        <end position="65"/>
    </location>
</feature>
<feature type="domain" description="C2H2-type" evidence="11">
    <location>
        <begin position="4121"/>
        <end position="4148"/>
    </location>
</feature>
<organism evidence="12 13">
    <name type="scientific">Aplysia californica</name>
    <name type="common">California sea hare</name>
    <dbReference type="NCBI Taxonomy" id="6500"/>
    <lineage>
        <taxon>Eukaryota</taxon>
        <taxon>Metazoa</taxon>
        <taxon>Spiralia</taxon>
        <taxon>Lophotrochozoa</taxon>
        <taxon>Mollusca</taxon>
        <taxon>Gastropoda</taxon>
        <taxon>Heterobranchia</taxon>
        <taxon>Euthyneura</taxon>
        <taxon>Tectipleura</taxon>
        <taxon>Aplysiida</taxon>
        <taxon>Aplysioidea</taxon>
        <taxon>Aplysiidae</taxon>
        <taxon>Aplysia</taxon>
    </lineage>
</organism>
<feature type="compositionally biased region" description="Basic residues" evidence="10">
    <location>
        <begin position="1511"/>
        <end position="1523"/>
    </location>
</feature>
<evidence type="ECO:0000256" key="2">
    <source>
        <dbReference type="ARBA" id="ARBA00022723"/>
    </source>
</evidence>
<feature type="compositionally biased region" description="Polar residues" evidence="10">
    <location>
        <begin position="4743"/>
        <end position="4753"/>
    </location>
</feature>
<feature type="compositionally biased region" description="Low complexity" evidence="10">
    <location>
        <begin position="4210"/>
        <end position="4229"/>
    </location>
</feature>
<feature type="region of interest" description="Disordered" evidence="10">
    <location>
        <begin position="613"/>
        <end position="740"/>
    </location>
</feature>
<feature type="region of interest" description="Disordered" evidence="10">
    <location>
        <begin position="1496"/>
        <end position="1526"/>
    </location>
</feature>
<evidence type="ECO:0000256" key="7">
    <source>
        <dbReference type="ARBA" id="ARBA00023163"/>
    </source>
</evidence>